<dbReference type="CDD" id="cd05333">
    <property type="entry name" value="BKR_SDR_c"/>
    <property type="match status" value="1"/>
</dbReference>
<evidence type="ECO:0000313" key="16">
    <source>
        <dbReference type="EMBL" id="QCI25557.1"/>
    </source>
</evidence>
<dbReference type="RefSeq" id="WP_158338493.1">
    <property type="nucleotide sequence ID" value="NZ_CP034855.1"/>
</dbReference>
<keyword evidence="7" id="KW-0106">Calcium</keyword>
<comment type="function">
    <text evidence="1 15">Catalyzes the NADPH-dependent reduction of beta-ketoacyl-ACP substrates to beta-hydroxyacyl-ACP products, the first reductive step in the elongation cycle of fatty acid biosynthesis.</text>
</comment>
<keyword evidence="8 14" id="KW-0521">NADP</keyword>
<evidence type="ECO:0000256" key="4">
    <source>
        <dbReference type="ARBA" id="ARBA00011881"/>
    </source>
</evidence>
<keyword evidence="6 15" id="KW-0276">Fatty acid metabolism</keyword>
<evidence type="ECO:0000256" key="6">
    <source>
        <dbReference type="ARBA" id="ARBA00022832"/>
    </source>
</evidence>
<keyword evidence="10 15" id="KW-0443">Lipid metabolism</keyword>
<keyword evidence="9 15" id="KW-0560">Oxidoreductase</keyword>
<comment type="catalytic activity">
    <reaction evidence="12 15">
        <text>a (3R)-hydroxyacyl-[ACP] + NADP(+) = a 3-oxoacyl-[ACP] + NADPH + H(+)</text>
        <dbReference type="Rhea" id="RHEA:17397"/>
        <dbReference type="Rhea" id="RHEA-COMP:9916"/>
        <dbReference type="Rhea" id="RHEA-COMP:9945"/>
        <dbReference type="ChEBI" id="CHEBI:15378"/>
        <dbReference type="ChEBI" id="CHEBI:57783"/>
        <dbReference type="ChEBI" id="CHEBI:58349"/>
        <dbReference type="ChEBI" id="CHEBI:78776"/>
        <dbReference type="ChEBI" id="CHEBI:78827"/>
        <dbReference type="EC" id="1.1.1.100"/>
    </reaction>
</comment>
<evidence type="ECO:0000256" key="10">
    <source>
        <dbReference type="ARBA" id="ARBA00023098"/>
    </source>
</evidence>
<dbReference type="PROSITE" id="PS00061">
    <property type="entry name" value="ADH_SHORT"/>
    <property type="match status" value="1"/>
</dbReference>
<feature type="binding site" evidence="14">
    <location>
        <begin position="151"/>
        <end position="155"/>
    </location>
    <ligand>
        <name>NADP(+)</name>
        <dbReference type="ChEBI" id="CHEBI:58349"/>
    </ligand>
</feature>
<evidence type="ECO:0000256" key="7">
    <source>
        <dbReference type="ARBA" id="ARBA00022837"/>
    </source>
</evidence>
<dbReference type="InterPro" id="IPR036291">
    <property type="entry name" value="NAD(P)-bd_dom_sf"/>
</dbReference>
<feature type="binding site" evidence="14">
    <location>
        <position position="86"/>
    </location>
    <ligand>
        <name>NADP(+)</name>
        <dbReference type="ChEBI" id="CHEBI:58349"/>
    </ligand>
</feature>
<dbReference type="PRINTS" id="PR00080">
    <property type="entry name" value="SDRFAMILY"/>
</dbReference>
<dbReference type="UniPathway" id="UPA00094"/>
<feature type="binding site" evidence="14">
    <location>
        <position position="184"/>
    </location>
    <ligand>
        <name>NADP(+)</name>
        <dbReference type="ChEBI" id="CHEBI:58349"/>
    </ligand>
</feature>
<dbReference type="EMBL" id="CP034855">
    <property type="protein sequence ID" value="QCI25557.1"/>
    <property type="molecule type" value="Genomic_DNA"/>
</dbReference>
<protein>
    <recommendedName>
        <fullName evidence="15">3-oxoacyl-[acyl-carrier-protein] reductase</fullName>
        <ecNumber evidence="15">1.1.1.100</ecNumber>
    </recommendedName>
</protein>
<dbReference type="EC" id="1.1.1.100" evidence="15"/>
<dbReference type="AlphaFoldDB" id="A0A4D6Y7G2"/>
<dbReference type="PRINTS" id="PR00081">
    <property type="entry name" value="GDHRDH"/>
</dbReference>
<sequence>MNINKKTALITGANRGIGKGIAKKLVNQGIRVIGTSTTQKGVEIINNYLKKNGFGCILNLKNTNSITETIKEIYKKKYSIDILINNAGIKEDNLLVNMKNQEWDDVIKTNLSSIFYLVKSVIRSMIKKRQGRIITIGSIIACTGNKGQVNYSASKSGLVGFHKSLALEVASKGITVNIVAPGFIKTDLTNTLDSIQYQKYLCNIPMKRMGKIEEIADAVVFLASKKASYITGHTLHVNGGMYMI</sequence>
<gene>
    <name evidence="16" type="primary">fabG</name>
    <name evidence="16" type="ORF">D9V77_01755</name>
</gene>
<dbReference type="InterPro" id="IPR050259">
    <property type="entry name" value="SDR"/>
</dbReference>
<dbReference type="GO" id="GO:0051287">
    <property type="term" value="F:NAD binding"/>
    <property type="evidence" value="ECO:0007669"/>
    <property type="project" value="UniProtKB-UniRule"/>
</dbReference>
<name>A0A4D6Y7G2_9GAMM</name>
<evidence type="ECO:0000256" key="13">
    <source>
        <dbReference type="PIRSR" id="PIRSR611284-1"/>
    </source>
</evidence>
<comment type="subunit">
    <text evidence="4 15">Homotetramer.</text>
</comment>
<feature type="active site" description="Proton acceptor" evidence="13">
    <location>
        <position position="151"/>
    </location>
</feature>
<keyword evidence="5 15" id="KW-0444">Lipid biosynthesis</keyword>
<proteinExistence type="inferred from homology"/>
<evidence type="ECO:0000256" key="15">
    <source>
        <dbReference type="RuleBase" id="RU366074"/>
    </source>
</evidence>
<evidence type="ECO:0000313" key="17">
    <source>
        <dbReference type="Proteomes" id="UP000298585"/>
    </source>
</evidence>
<organism evidence="16 17">
    <name type="scientific">Buchnera aphidicola</name>
    <name type="common">Sitobion avenae</name>
    <dbReference type="NCBI Taxonomy" id="571428"/>
    <lineage>
        <taxon>Bacteria</taxon>
        <taxon>Pseudomonadati</taxon>
        <taxon>Pseudomonadota</taxon>
        <taxon>Gammaproteobacteria</taxon>
        <taxon>Enterobacterales</taxon>
        <taxon>Erwiniaceae</taxon>
        <taxon>Buchnera</taxon>
    </lineage>
</organism>
<dbReference type="GO" id="GO:0006633">
    <property type="term" value="P:fatty acid biosynthetic process"/>
    <property type="evidence" value="ECO:0007669"/>
    <property type="project" value="UniProtKB-UniPathway"/>
</dbReference>
<dbReference type="NCBIfam" id="TIGR01830">
    <property type="entry name" value="3oxo_ACP_reduc"/>
    <property type="match status" value="1"/>
</dbReference>
<evidence type="ECO:0000256" key="1">
    <source>
        <dbReference type="ARBA" id="ARBA00002607"/>
    </source>
</evidence>
<evidence type="ECO:0000256" key="11">
    <source>
        <dbReference type="ARBA" id="ARBA00023160"/>
    </source>
</evidence>
<dbReference type="InterPro" id="IPR020904">
    <property type="entry name" value="Sc_DH/Rdtase_CS"/>
</dbReference>
<dbReference type="GO" id="GO:0004316">
    <property type="term" value="F:3-oxoacyl-[acyl-carrier-protein] reductase (NADPH) activity"/>
    <property type="evidence" value="ECO:0007669"/>
    <property type="project" value="UniProtKB-UniRule"/>
</dbReference>
<keyword evidence="11 15" id="KW-0275">Fatty acid biosynthesis</keyword>
<evidence type="ECO:0000256" key="8">
    <source>
        <dbReference type="ARBA" id="ARBA00022857"/>
    </source>
</evidence>
<dbReference type="Proteomes" id="UP000298585">
    <property type="component" value="Chromosome"/>
</dbReference>
<evidence type="ECO:0000256" key="14">
    <source>
        <dbReference type="PIRSR" id="PIRSR611284-2"/>
    </source>
</evidence>
<feature type="binding site" evidence="14">
    <location>
        <position position="37"/>
    </location>
    <ligand>
        <name>NADP(+)</name>
        <dbReference type="ChEBI" id="CHEBI:58349"/>
    </ligand>
</feature>
<evidence type="ECO:0000256" key="5">
    <source>
        <dbReference type="ARBA" id="ARBA00022516"/>
    </source>
</evidence>
<comment type="similarity">
    <text evidence="3 15">Belongs to the short-chain dehydrogenases/reductases (SDR) family.</text>
</comment>
<reference evidence="16 17" key="2">
    <citation type="submission" date="2019-05" db="EMBL/GenBank/DDBJ databases">
        <title>Genome evolution of the obligate endosymbiont Buchnera aphidicola.</title>
        <authorList>
            <person name="Moran N.A."/>
        </authorList>
    </citation>
    <scope>NUCLEOTIDE SEQUENCE [LARGE SCALE GENOMIC DNA]</scope>
    <source>
        <strain evidence="16 17">Sav</strain>
    </source>
</reference>
<dbReference type="FunFam" id="3.40.50.720:FF:000173">
    <property type="entry name" value="3-oxoacyl-[acyl-carrier protein] reductase"/>
    <property type="match status" value="1"/>
</dbReference>
<dbReference type="Gene3D" id="3.40.50.720">
    <property type="entry name" value="NAD(P)-binding Rossmann-like Domain"/>
    <property type="match status" value="1"/>
</dbReference>
<dbReference type="OrthoDB" id="9804774at2"/>
<dbReference type="PANTHER" id="PTHR42879:SF2">
    <property type="entry name" value="3-OXOACYL-[ACYL-CARRIER-PROTEIN] REDUCTASE FABG"/>
    <property type="match status" value="1"/>
</dbReference>
<dbReference type="InterPro" id="IPR011284">
    <property type="entry name" value="3oxo_ACP_reduc"/>
</dbReference>
<evidence type="ECO:0000256" key="3">
    <source>
        <dbReference type="ARBA" id="ARBA00006484"/>
    </source>
</evidence>
<comment type="pathway">
    <text evidence="2 15">Lipid metabolism; fatty acid biosynthesis.</text>
</comment>
<accession>A0A4D6Y7G2</accession>
<dbReference type="SUPFAM" id="SSF51735">
    <property type="entry name" value="NAD(P)-binding Rossmann-fold domains"/>
    <property type="match status" value="1"/>
</dbReference>
<evidence type="ECO:0000256" key="12">
    <source>
        <dbReference type="ARBA" id="ARBA00048508"/>
    </source>
</evidence>
<dbReference type="PANTHER" id="PTHR42879">
    <property type="entry name" value="3-OXOACYL-(ACYL-CARRIER-PROTEIN) REDUCTASE"/>
    <property type="match status" value="1"/>
</dbReference>
<feature type="binding site" evidence="14">
    <location>
        <begin position="12"/>
        <end position="15"/>
    </location>
    <ligand>
        <name>NADP(+)</name>
        <dbReference type="ChEBI" id="CHEBI:58349"/>
    </ligand>
</feature>
<dbReference type="NCBIfam" id="NF009466">
    <property type="entry name" value="PRK12826.1-2"/>
    <property type="match status" value="1"/>
</dbReference>
<reference evidence="16 17" key="1">
    <citation type="submission" date="2018-12" db="EMBL/GenBank/DDBJ databases">
        <authorList>
            <person name="Chong R.A."/>
        </authorList>
    </citation>
    <scope>NUCLEOTIDE SEQUENCE [LARGE SCALE GENOMIC DNA]</scope>
    <source>
        <strain evidence="16 17">Sav</strain>
    </source>
</reference>
<evidence type="ECO:0000256" key="9">
    <source>
        <dbReference type="ARBA" id="ARBA00023002"/>
    </source>
</evidence>
<dbReference type="InterPro" id="IPR002347">
    <property type="entry name" value="SDR_fam"/>
</dbReference>
<evidence type="ECO:0000256" key="2">
    <source>
        <dbReference type="ARBA" id="ARBA00005194"/>
    </source>
</evidence>
<dbReference type="Pfam" id="PF13561">
    <property type="entry name" value="adh_short_C2"/>
    <property type="match status" value="1"/>
</dbReference>